<proteinExistence type="predicted"/>
<dbReference type="EMBL" id="NVQC01000019">
    <property type="protein sequence ID" value="PTL36045.1"/>
    <property type="molecule type" value="Genomic_DNA"/>
</dbReference>
<sequence length="108" mass="12455">MTVIEIDAGAEEIKKKMPSFNYTQLLKAISDKSSLTKAYNEAENNYEKLQIFRVLQEGSPGNNDVFRKFINETFHIENEHVMQLNPRKYELVPSFIIVECNRIVASSV</sequence>
<accession>A0A2T4TY51</accession>
<dbReference type="RefSeq" id="WP_107562062.1">
    <property type="nucleotide sequence ID" value="NZ_NVQC01000019.1"/>
</dbReference>
<keyword evidence="2" id="KW-1185">Reference proteome</keyword>
<protein>
    <submittedName>
        <fullName evidence="1">Uncharacterized protein</fullName>
    </submittedName>
</protein>
<dbReference type="AlphaFoldDB" id="A0A2T4TY51"/>
<evidence type="ECO:0000313" key="1">
    <source>
        <dbReference type="EMBL" id="PTL36045.1"/>
    </source>
</evidence>
<gene>
    <name evidence="1" type="ORF">CLG94_06485</name>
</gene>
<dbReference type="Proteomes" id="UP000241436">
    <property type="component" value="Unassembled WGS sequence"/>
</dbReference>
<reference evidence="2" key="2">
    <citation type="journal article" date="2018" name="Environ. Microbiol.">
        <title>Bloom of a denitrifying methanotroph, 'Candidatus Methylomirabilis limnetica', in a deep stratified lake.</title>
        <authorList>
            <person name="Graf J.S."/>
            <person name="Mayr M.J."/>
            <person name="Marchant H.K."/>
            <person name="Tienken D."/>
            <person name="Hach P.F."/>
            <person name="Brand A."/>
            <person name="Schubert C.J."/>
            <person name="Kuypers M.M."/>
            <person name="Milucka J."/>
        </authorList>
    </citation>
    <scope>NUCLEOTIDE SEQUENCE [LARGE SCALE GENOMIC DNA]</scope>
    <source>
        <strain evidence="2">Zug</strain>
    </source>
</reference>
<evidence type="ECO:0000313" key="2">
    <source>
        <dbReference type="Proteomes" id="UP000241436"/>
    </source>
</evidence>
<reference evidence="1 2" key="1">
    <citation type="submission" date="2017-09" db="EMBL/GenBank/DDBJ databases">
        <title>Bloom of a denitrifying methanotroph, Candidatus Methylomirabilis limnetica, in a deep stratified lake.</title>
        <authorList>
            <person name="Graf J.S."/>
            <person name="Marchant H.K."/>
            <person name="Tienken D."/>
            <person name="Hach P.F."/>
            <person name="Brand A."/>
            <person name="Schubert C.J."/>
            <person name="Kuypers M.M."/>
            <person name="Milucka J."/>
        </authorList>
    </citation>
    <scope>NUCLEOTIDE SEQUENCE [LARGE SCALE GENOMIC DNA]</scope>
    <source>
        <strain evidence="1 2">Zug</strain>
    </source>
</reference>
<comment type="caution">
    <text evidence="1">The sequence shown here is derived from an EMBL/GenBank/DDBJ whole genome shotgun (WGS) entry which is preliminary data.</text>
</comment>
<name>A0A2T4TY51_9BACT</name>
<dbReference type="OrthoDB" id="9795565at2"/>
<organism evidence="1 2">
    <name type="scientific">Candidatus Methylomirabilis limnetica</name>
    <dbReference type="NCBI Taxonomy" id="2033718"/>
    <lineage>
        <taxon>Bacteria</taxon>
        <taxon>Candidatus Methylomirabilota</taxon>
        <taxon>Candidatus Methylomirabilia</taxon>
        <taxon>Candidatus Methylomirabilales</taxon>
        <taxon>Candidatus Methylomirabilaceae</taxon>
        <taxon>Candidatus Methylomirabilis</taxon>
    </lineage>
</organism>